<comment type="subcellular location">
    <subcellularLocation>
        <location evidence="2">Secreted</location>
        <location evidence="2">Extracellular space</location>
        <location evidence="2">Apoplast</location>
    </subcellularLocation>
</comment>
<evidence type="ECO:0000313" key="15">
    <source>
        <dbReference type="Proteomes" id="UP000811246"/>
    </source>
</evidence>
<dbReference type="PANTHER" id="PTHR10795">
    <property type="entry name" value="PROPROTEIN CONVERTASE SUBTILISIN/KEXIN"/>
    <property type="match status" value="1"/>
</dbReference>
<dbReference type="Pfam" id="PF05922">
    <property type="entry name" value="Inhibitor_I9"/>
    <property type="match status" value="1"/>
</dbReference>
<evidence type="ECO:0000256" key="9">
    <source>
        <dbReference type="ARBA" id="ARBA00022825"/>
    </source>
</evidence>
<keyword evidence="6 10" id="KW-0645">Protease</keyword>
<evidence type="ECO:0000256" key="4">
    <source>
        <dbReference type="ARBA" id="ARBA00022523"/>
    </source>
</evidence>
<dbReference type="CDD" id="cd04852">
    <property type="entry name" value="Peptidases_S8_3"/>
    <property type="match status" value="1"/>
</dbReference>
<dbReference type="GO" id="GO:0048046">
    <property type="term" value="C:apoplast"/>
    <property type="evidence" value="ECO:0007669"/>
    <property type="project" value="UniProtKB-SubCell"/>
</dbReference>
<dbReference type="CDD" id="cd02120">
    <property type="entry name" value="PA_subtilisin_like"/>
    <property type="match status" value="1"/>
</dbReference>
<evidence type="ECO:0000256" key="10">
    <source>
        <dbReference type="PROSITE-ProRule" id="PRU01240"/>
    </source>
</evidence>
<evidence type="ECO:0000256" key="5">
    <source>
        <dbReference type="ARBA" id="ARBA00022525"/>
    </source>
</evidence>
<dbReference type="GO" id="GO:0004252">
    <property type="term" value="F:serine-type endopeptidase activity"/>
    <property type="evidence" value="ECO:0007669"/>
    <property type="project" value="UniProtKB-UniRule"/>
</dbReference>
<dbReference type="InterPro" id="IPR034197">
    <property type="entry name" value="Peptidases_S8_3"/>
</dbReference>
<evidence type="ECO:0000259" key="11">
    <source>
        <dbReference type="Pfam" id="PF00082"/>
    </source>
</evidence>
<keyword evidence="7" id="KW-0732">Signal</keyword>
<comment type="similarity">
    <text evidence="3 10">Belongs to the peptidase S8 family.</text>
</comment>
<keyword evidence="9 10" id="KW-0720">Serine protease</keyword>
<dbReference type="InterPro" id="IPR010259">
    <property type="entry name" value="S8pro/Inhibitor_I9"/>
</dbReference>
<dbReference type="PROSITE" id="PS51892">
    <property type="entry name" value="SUBTILASE"/>
    <property type="match status" value="1"/>
</dbReference>
<dbReference type="Pfam" id="PF00082">
    <property type="entry name" value="Peptidase_S8"/>
    <property type="match status" value="1"/>
</dbReference>
<dbReference type="Pfam" id="PF17766">
    <property type="entry name" value="fn3_6"/>
    <property type="match status" value="1"/>
</dbReference>
<dbReference type="InterPro" id="IPR023828">
    <property type="entry name" value="Peptidase_S8_Ser-AS"/>
</dbReference>
<proteinExistence type="inferred from homology"/>
<keyword evidence="5" id="KW-0964">Secreted</keyword>
<organism evidence="14 15">
    <name type="scientific">Carya illinoinensis</name>
    <name type="common">Pecan</name>
    <dbReference type="NCBI Taxonomy" id="32201"/>
    <lineage>
        <taxon>Eukaryota</taxon>
        <taxon>Viridiplantae</taxon>
        <taxon>Streptophyta</taxon>
        <taxon>Embryophyta</taxon>
        <taxon>Tracheophyta</taxon>
        <taxon>Spermatophyta</taxon>
        <taxon>Magnoliopsida</taxon>
        <taxon>eudicotyledons</taxon>
        <taxon>Gunneridae</taxon>
        <taxon>Pentapetalae</taxon>
        <taxon>rosids</taxon>
        <taxon>fabids</taxon>
        <taxon>Fagales</taxon>
        <taxon>Juglandaceae</taxon>
        <taxon>Carya</taxon>
    </lineage>
</organism>
<evidence type="ECO:0000256" key="8">
    <source>
        <dbReference type="ARBA" id="ARBA00022801"/>
    </source>
</evidence>
<dbReference type="FunFam" id="3.40.50.200:FF:000006">
    <property type="entry name" value="Subtilisin-like protease SBT1.5"/>
    <property type="match status" value="1"/>
</dbReference>
<feature type="domain" description="Inhibitor I9" evidence="12">
    <location>
        <begin position="53"/>
        <end position="128"/>
    </location>
</feature>
<dbReference type="FunFam" id="3.50.30.30:FF:000005">
    <property type="entry name" value="subtilisin-like protease SBT1.5"/>
    <property type="match status" value="1"/>
</dbReference>
<feature type="domain" description="Peptidase S8/S53" evidence="11">
    <location>
        <begin position="160"/>
        <end position="614"/>
    </location>
</feature>
<dbReference type="InterPro" id="IPR000209">
    <property type="entry name" value="Peptidase_S8/S53_dom"/>
</dbReference>
<keyword evidence="4" id="KW-0052">Apoplast</keyword>
<accession>A0A922JEZ9</accession>
<evidence type="ECO:0000313" key="14">
    <source>
        <dbReference type="EMBL" id="KAG6704768.1"/>
    </source>
</evidence>
<dbReference type="GO" id="GO:0009610">
    <property type="term" value="P:response to symbiotic fungus"/>
    <property type="evidence" value="ECO:0007669"/>
    <property type="project" value="UniProtKB-ARBA"/>
</dbReference>
<dbReference type="PROSITE" id="PS00137">
    <property type="entry name" value="SUBTILASE_HIS"/>
    <property type="match status" value="1"/>
</dbReference>
<dbReference type="Proteomes" id="UP000811246">
    <property type="component" value="Chromosome 7"/>
</dbReference>
<dbReference type="GO" id="GO:0009609">
    <property type="term" value="P:response to symbiotic bacterium"/>
    <property type="evidence" value="ECO:0007669"/>
    <property type="project" value="UniProtKB-ARBA"/>
</dbReference>
<keyword evidence="8 10" id="KW-0378">Hydrolase</keyword>
<comment type="function">
    <text evidence="1">Required for arbuscular mycorrhiza (AM) development during AM symbiosis with AM fungi (e.g. Glomeromycota intraradices).</text>
</comment>
<comment type="caution">
    <text evidence="14">The sequence shown here is derived from an EMBL/GenBank/DDBJ whole genome shotgun (WGS) entry which is preliminary data.</text>
</comment>
<evidence type="ECO:0000259" key="12">
    <source>
        <dbReference type="Pfam" id="PF05922"/>
    </source>
</evidence>
<dbReference type="GO" id="GO:0006508">
    <property type="term" value="P:proteolysis"/>
    <property type="evidence" value="ECO:0007669"/>
    <property type="project" value="UniProtKB-KW"/>
</dbReference>
<gene>
    <name evidence="14" type="ORF">I3842_07G149100</name>
</gene>
<evidence type="ECO:0000259" key="13">
    <source>
        <dbReference type="Pfam" id="PF17766"/>
    </source>
</evidence>
<evidence type="ECO:0000256" key="1">
    <source>
        <dbReference type="ARBA" id="ARBA00002076"/>
    </source>
</evidence>
<evidence type="ECO:0008006" key="16">
    <source>
        <dbReference type="Google" id="ProtNLM"/>
    </source>
</evidence>
<dbReference type="AlphaFoldDB" id="A0A922JEZ9"/>
<dbReference type="InterPro" id="IPR045051">
    <property type="entry name" value="SBT"/>
</dbReference>
<evidence type="ECO:0000256" key="3">
    <source>
        <dbReference type="ARBA" id="ARBA00011073"/>
    </source>
</evidence>
<feature type="active site" description="Charge relay system" evidence="10">
    <location>
        <position position="168"/>
    </location>
</feature>
<reference evidence="14" key="1">
    <citation type="submission" date="2021-01" db="EMBL/GenBank/DDBJ databases">
        <authorList>
            <person name="Lovell J.T."/>
            <person name="Bentley N."/>
            <person name="Bhattarai G."/>
            <person name="Jenkins J.W."/>
            <person name="Sreedasyam A."/>
            <person name="Alarcon Y."/>
            <person name="Bock C."/>
            <person name="Boston L."/>
            <person name="Carlson J."/>
            <person name="Cervantes K."/>
            <person name="Clermont K."/>
            <person name="Krom N."/>
            <person name="Kubenka K."/>
            <person name="Mamidi S."/>
            <person name="Mattison C."/>
            <person name="Monteros M."/>
            <person name="Pisani C."/>
            <person name="Plott C."/>
            <person name="Rajasekar S."/>
            <person name="Rhein H.S."/>
            <person name="Rohla C."/>
            <person name="Song M."/>
            <person name="Hilaire R.S."/>
            <person name="Shu S."/>
            <person name="Wells L."/>
            <person name="Wang X."/>
            <person name="Webber J."/>
            <person name="Heerema R.J."/>
            <person name="Klein P."/>
            <person name="Conner P."/>
            <person name="Grauke L."/>
            <person name="Grimwood J."/>
            <person name="Schmutz J."/>
            <person name="Randall J.J."/>
        </authorList>
    </citation>
    <scope>NUCLEOTIDE SEQUENCE</scope>
    <source>
        <tissue evidence="14">Leaf</tissue>
    </source>
</reference>
<name>A0A922JEZ9_CARIL</name>
<dbReference type="InterPro" id="IPR022398">
    <property type="entry name" value="Peptidase_S8_His-AS"/>
</dbReference>
<feature type="active site" description="Charge relay system" evidence="10">
    <location>
        <position position="231"/>
    </location>
</feature>
<dbReference type="InterPro" id="IPR041469">
    <property type="entry name" value="Subtilisin-like_FN3"/>
</dbReference>
<dbReference type="EMBL" id="CM031831">
    <property type="protein sequence ID" value="KAG6704768.1"/>
    <property type="molecule type" value="Genomic_DNA"/>
</dbReference>
<evidence type="ECO:0000256" key="7">
    <source>
        <dbReference type="ARBA" id="ARBA00022729"/>
    </source>
</evidence>
<evidence type="ECO:0000256" key="2">
    <source>
        <dbReference type="ARBA" id="ARBA00004271"/>
    </source>
</evidence>
<feature type="domain" description="Subtilisin-like protease fibronectin type-III" evidence="13">
    <location>
        <begin position="687"/>
        <end position="786"/>
    </location>
</feature>
<sequence length="789" mass="83750">MTISIVHSKTLIKVQVRGMTKGNYPHFFSFCSVFLVLFLNETGAAEAGNDFGVYIVYMGAAGVSNGSLRDDHVQLMNTVLRRRENALVHTYKHGFSGFAARISEEEARSIAQKPGVVSVFPDPLLQLHTTRSWDFLKYQTSVVIDSTPNSESETSSLDQSDTIIGILDTGIWPESESFSDKDIVGSSLPSGWKGTCMTADDFSSSNCNKKLIGARFYNETGSNSPRDRLGHGTHVASTAAGTTIASASYYGLADGTAKGGSPGSRIAVYRVCSSFGCRGSTILSGFDDAIKDGVDVLSLSLGTSSISRLDLQSDPIAIGAFHAVEHGIIVVCSAGNDGPVAESVVNIAPWILTVAASTIDRDFPSNLVLGGNKVIKGDGINFSQLQKSPVYPLIYAKNAKKSGAKDVEARNCEPGSLDKDLIKGKIVVCNNDDENSGYSKDDKLYAVKDLGAIGIALTDDKTLLVANTYGDFPATTISSKDAEVVLSYINSTSDPVATILPTVSVTKYTPAPDVAYFSARGPSYHTRNILKPDVSAPGVDILASWIGNDTSGAPKGKEASLFNIISGTSMACPHVSGIVATVKSQNRTWSPSAIKSAIMTTATQTNNLKAPITTDSGAMATPYDYGAGEVTTSGPLRPGLVYETTTIDYLNYLCYSGLDISAIGTIAQTIPDGFACPKDSSADYISNINYPSIAVSNFNGKESKNVSRTVTNVAGDGETVYTVSVDAPSGVNVSVVPDKLQFTKNELKLSYQVIFSSSGKPLKEDHVFGSITWTNGKYKVRSPFVISNK</sequence>
<feature type="active site" description="Charge relay system" evidence="10">
    <location>
        <position position="569"/>
    </location>
</feature>
<protein>
    <recommendedName>
        <fullName evidence="16">CO(2)-response secreted protease-like</fullName>
    </recommendedName>
</protein>
<evidence type="ECO:0000256" key="6">
    <source>
        <dbReference type="ARBA" id="ARBA00022670"/>
    </source>
</evidence>
<dbReference type="PROSITE" id="PS00138">
    <property type="entry name" value="SUBTILASE_SER"/>
    <property type="match status" value="1"/>
</dbReference>